<evidence type="ECO:0000313" key="3">
    <source>
        <dbReference type="EMBL" id="ARU03427.1"/>
    </source>
</evidence>
<dbReference type="GO" id="GO:0005886">
    <property type="term" value="C:plasma membrane"/>
    <property type="evidence" value="ECO:0007669"/>
    <property type="project" value="TreeGrafter"/>
</dbReference>
<evidence type="ECO:0000259" key="2">
    <source>
        <dbReference type="Pfam" id="PF00535"/>
    </source>
</evidence>
<keyword evidence="1" id="KW-0472">Membrane</keyword>
<dbReference type="InterPro" id="IPR001173">
    <property type="entry name" value="Glyco_trans_2-like"/>
</dbReference>
<dbReference type="InterPro" id="IPR050256">
    <property type="entry name" value="Glycosyltransferase_2"/>
</dbReference>
<keyword evidence="1" id="KW-1133">Transmembrane helix</keyword>
<gene>
    <name evidence="3" type="ORF">CCO03_00890</name>
</gene>
<dbReference type="OrthoDB" id="9811884at2"/>
<dbReference type="PANTHER" id="PTHR48090:SF8">
    <property type="entry name" value="GLYCOSYLTRANSFERASE CSBB-RELATED"/>
    <property type="match status" value="1"/>
</dbReference>
<proteinExistence type="predicted"/>
<evidence type="ECO:0000313" key="4">
    <source>
        <dbReference type="Proteomes" id="UP000196138"/>
    </source>
</evidence>
<feature type="domain" description="Glycosyltransferase 2-like" evidence="2">
    <location>
        <begin position="3"/>
        <end position="167"/>
    </location>
</feature>
<dbReference type="RefSeq" id="WP_087275985.1">
    <property type="nucleotide sequence ID" value="NZ_CP021455.1"/>
</dbReference>
<sequence>MFSLVIPVYKNEANVPRLLAALVALAPTLPEALEVVFVVDGSPDQSHALLARALPDLPFAAQLLAHSRNFGSFAAIRSGLQAARGERFGVMAADLQEPPELMAAFDQALLRDEADVVIGTRRSRADGAVSQWSSRLFWALYRRWVAAEMPEGGVDVFGCNRAFRDQLLALEESRSSLIALIFWLGFRRQLVAYDRQARQEGVSAWTLRKKIDYMLDSVFAFTDAPIRALTHLGVCGCGLALLVGLAVLVARLTGQIEVPGYTATMLAVLFFGSLNLLGLGIVGTYAWRAYENTKARPLAIVARRQANGAAAASARESAGPQS</sequence>
<dbReference type="Proteomes" id="UP000196138">
    <property type="component" value="Chromosome"/>
</dbReference>
<dbReference type="KEGG" id="cser:CCO03_00890"/>
<dbReference type="Pfam" id="PF00535">
    <property type="entry name" value="Glycos_transf_2"/>
    <property type="match status" value="1"/>
</dbReference>
<dbReference type="SUPFAM" id="SSF53448">
    <property type="entry name" value="Nucleotide-diphospho-sugar transferases"/>
    <property type="match status" value="1"/>
</dbReference>
<dbReference type="Gene3D" id="3.90.550.10">
    <property type="entry name" value="Spore Coat Polysaccharide Biosynthesis Protein SpsA, Chain A"/>
    <property type="match status" value="1"/>
</dbReference>
<dbReference type="EMBL" id="CP021455">
    <property type="protein sequence ID" value="ARU03427.1"/>
    <property type="molecule type" value="Genomic_DNA"/>
</dbReference>
<keyword evidence="3" id="KW-0808">Transferase</keyword>
<dbReference type="PANTHER" id="PTHR48090">
    <property type="entry name" value="UNDECAPRENYL-PHOSPHATE 4-DEOXY-4-FORMAMIDO-L-ARABINOSE TRANSFERASE-RELATED"/>
    <property type="match status" value="1"/>
</dbReference>
<dbReference type="CDD" id="cd04187">
    <property type="entry name" value="DPM1_like_bac"/>
    <property type="match status" value="1"/>
</dbReference>
<evidence type="ECO:0000256" key="1">
    <source>
        <dbReference type="SAM" id="Phobius"/>
    </source>
</evidence>
<accession>A0A1Y0EIM2</accession>
<name>A0A1Y0EIM2_9BURK</name>
<keyword evidence="1" id="KW-0812">Transmembrane</keyword>
<reference evidence="3 4" key="1">
    <citation type="submission" date="2017-05" db="EMBL/GenBank/DDBJ databases">
        <authorList>
            <person name="Song R."/>
            <person name="Chenine A.L."/>
            <person name="Ruprecht R.M."/>
        </authorList>
    </citation>
    <scope>NUCLEOTIDE SEQUENCE [LARGE SCALE GENOMIC DNA]</scope>
    <source>
        <strain evidence="3 4">DSM 26136</strain>
    </source>
</reference>
<feature type="transmembrane region" description="Helical" evidence="1">
    <location>
        <begin position="229"/>
        <end position="249"/>
    </location>
</feature>
<keyword evidence="4" id="KW-1185">Reference proteome</keyword>
<protein>
    <submittedName>
        <fullName evidence="3">Glycosyltransferase</fullName>
    </submittedName>
</protein>
<feature type="transmembrane region" description="Helical" evidence="1">
    <location>
        <begin position="261"/>
        <end position="287"/>
    </location>
</feature>
<organism evidence="3 4">
    <name type="scientific">Comamonas serinivorans</name>
    <dbReference type="NCBI Taxonomy" id="1082851"/>
    <lineage>
        <taxon>Bacteria</taxon>
        <taxon>Pseudomonadati</taxon>
        <taxon>Pseudomonadota</taxon>
        <taxon>Betaproteobacteria</taxon>
        <taxon>Burkholderiales</taxon>
        <taxon>Comamonadaceae</taxon>
        <taxon>Comamonas</taxon>
    </lineage>
</organism>
<dbReference type="GO" id="GO:0016740">
    <property type="term" value="F:transferase activity"/>
    <property type="evidence" value="ECO:0007669"/>
    <property type="project" value="UniProtKB-KW"/>
</dbReference>
<dbReference type="AlphaFoldDB" id="A0A1Y0EIM2"/>
<dbReference type="InterPro" id="IPR029044">
    <property type="entry name" value="Nucleotide-diphossugar_trans"/>
</dbReference>